<dbReference type="Pfam" id="PF13855">
    <property type="entry name" value="LRR_8"/>
    <property type="match status" value="3"/>
</dbReference>
<name>A0A6A5BLY3_NAEFO</name>
<dbReference type="InterPro" id="IPR032675">
    <property type="entry name" value="LRR_dom_sf"/>
</dbReference>
<dbReference type="FunFam" id="3.80.10.10:FF:001164">
    <property type="entry name" value="GH01279p"/>
    <property type="match status" value="1"/>
</dbReference>
<gene>
    <name evidence="5" type="ORF">FDP41_005199</name>
</gene>
<dbReference type="OMA" id="LYLHINT"/>
<keyword evidence="2" id="KW-0677">Repeat</keyword>
<dbReference type="InterPro" id="IPR050216">
    <property type="entry name" value="LRR_domain-containing"/>
</dbReference>
<dbReference type="VEuPathDB" id="AmoebaDB:NF0124370"/>
<keyword evidence="6" id="KW-1185">Reference proteome</keyword>
<dbReference type="AlphaFoldDB" id="A0A6A5BLY3"/>
<feature type="compositionally biased region" description="Low complexity" evidence="4">
    <location>
        <begin position="556"/>
        <end position="567"/>
    </location>
</feature>
<evidence type="ECO:0000256" key="3">
    <source>
        <dbReference type="SAM" id="Coils"/>
    </source>
</evidence>
<dbReference type="InterPro" id="IPR003591">
    <property type="entry name" value="Leu-rich_rpt_typical-subtyp"/>
</dbReference>
<evidence type="ECO:0000256" key="2">
    <source>
        <dbReference type="ARBA" id="ARBA00022737"/>
    </source>
</evidence>
<reference evidence="5 6" key="1">
    <citation type="journal article" date="2019" name="Sci. Rep.">
        <title>Nanopore sequencing improves the draft genome of the human pathogenic amoeba Naegleria fowleri.</title>
        <authorList>
            <person name="Liechti N."/>
            <person name="Schurch N."/>
            <person name="Bruggmann R."/>
            <person name="Wittwer M."/>
        </authorList>
    </citation>
    <scope>NUCLEOTIDE SEQUENCE [LARGE SCALE GENOMIC DNA]</scope>
    <source>
        <strain evidence="5 6">ATCC 30894</strain>
    </source>
</reference>
<dbReference type="Gene3D" id="3.80.10.10">
    <property type="entry name" value="Ribonuclease Inhibitor"/>
    <property type="match status" value="3"/>
</dbReference>
<evidence type="ECO:0000313" key="6">
    <source>
        <dbReference type="Proteomes" id="UP000444721"/>
    </source>
</evidence>
<evidence type="ECO:0000256" key="1">
    <source>
        <dbReference type="ARBA" id="ARBA00022614"/>
    </source>
</evidence>
<dbReference type="VEuPathDB" id="AmoebaDB:FDP41_005199"/>
<dbReference type="SUPFAM" id="SSF52058">
    <property type="entry name" value="L domain-like"/>
    <property type="match status" value="2"/>
</dbReference>
<keyword evidence="1" id="KW-0433">Leucine-rich repeat</keyword>
<protein>
    <submittedName>
        <fullName evidence="5">Uncharacterized protein</fullName>
    </submittedName>
</protein>
<feature type="coiled-coil region" evidence="3">
    <location>
        <begin position="476"/>
        <end position="514"/>
    </location>
</feature>
<comment type="caution">
    <text evidence="5">The sequence shown here is derived from an EMBL/GenBank/DDBJ whole genome shotgun (WGS) entry which is preliminary data.</text>
</comment>
<feature type="region of interest" description="Disordered" evidence="4">
    <location>
        <begin position="519"/>
        <end position="569"/>
    </location>
</feature>
<dbReference type="VEuPathDB" id="AmoebaDB:NfTy_052370"/>
<feature type="compositionally biased region" description="Polar residues" evidence="4">
    <location>
        <begin position="526"/>
        <end position="550"/>
    </location>
</feature>
<dbReference type="PROSITE" id="PS51450">
    <property type="entry name" value="LRR"/>
    <property type="match status" value="4"/>
</dbReference>
<dbReference type="RefSeq" id="XP_044560585.1">
    <property type="nucleotide sequence ID" value="XM_044708697.1"/>
</dbReference>
<dbReference type="PANTHER" id="PTHR48051:SF45">
    <property type="entry name" value="LEUCINE-RICH REPEAT PROTEIN SHOC-2-LIKE"/>
    <property type="match status" value="1"/>
</dbReference>
<dbReference type="GO" id="GO:0005737">
    <property type="term" value="C:cytoplasm"/>
    <property type="evidence" value="ECO:0007669"/>
    <property type="project" value="TreeGrafter"/>
</dbReference>
<dbReference type="SMART" id="SM00369">
    <property type="entry name" value="LRR_TYP"/>
    <property type="match status" value="11"/>
</dbReference>
<evidence type="ECO:0000256" key="4">
    <source>
        <dbReference type="SAM" id="MobiDB-lite"/>
    </source>
</evidence>
<dbReference type="EMBL" id="VFQX01000043">
    <property type="protein sequence ID" value="KAF0975872.1"/>
    <property type="molecule type" value="Genomic_DNA"/>
</dbReference>
<dbReference type="Proteomes" id="UP000444721">
    <property type="component" value="Unassembled WGS sequence"/>
</dbReference>
<dbReference type="OrthoDB" id="28578at2759"/>
<dbReference type="InterPro" id="IPR001611">
    <property type="entry name" value="Leu-rich_rpt"/>
</dbReference>
<accession>A0A6A5BLY3</accession>
<organism evidence="5 6">
    <name type="scientific">Naegleria fowleri</name>
    <name type="common">Brain eating amoeba</name>
    <dbReference type="NCBI Taxonomy" id="5763"/>
    <lineage>
        <taxon>Eukaryota</taxon>
        <taxon>Discoba</taxon>
        <taxon>Heterolobosea</taxon>
        <taxon>Tetramitia</taxon>
        <taxon>Eutetramitia</taxon>
        <taxon>Vahlkampfiidae</taxon>
        <taxon>Naegleria</taxon>
    </lineage>
</organism>
<dbReference type="GeneID" id="68112417"/>
<sequence>MLPSQPTASEGLGKATPINYIELFSKVKNFLYNEEVLKDSDENIIQQACSQHYIKLENKGYSYFPDFLLYSKSLKSELDVLILSYNKIQSIPPEIIQFEALKVLDLSHNHYIKNFTYELMNLKNLKALDLSYNRVEKIPDAFFEKMISKIMVLKLSSNHISFIGNGNWANLTSTLIELDLEDNKLSIIPHSICDLVNLTCLNFAGNHISVIPNEFHKLTKLKQLYLNRNRIRELPTMDLEDGRSVCVFYNMRGLEHLDISRNSIHARDLRGLGSLTSLKAYLFSNNKLTHLSSRFEITNLCKNLQIINISNNELQQLPTILADTVGKYVTELNISNNYISTLGENFGKFTALKRLLMSKNYITRLPTSFGRLVNLVVLKASHNEISFIDEECFNENMKELKDIDLDYNCLKQLPRSIGTLESLISLRVEHNELVTLPDTIVNCPYLYGIYAAYNEISSLPENIGSCKWLRKNPQLIEFMRNQIELDKIEKERLLAEYTEKYERFKNQSKGFLEKISSVRRKKESDNTAGNNEAISSTSVVPASTGSNNLSTKDHNASSSNLMAESSSQQGVEMKTPAEFMAEQTFLSDILKTKTKEAIQWRRTQ</sequence>
<dbReference type="SMART" id="SM00364">
    <property type="entry name" value="LRR_BAC"/>
    <property type="match status" value="8"/>
</dbReference>
<proteinExistence type="predicted"/>
<keyword evidence="3" id="KW-0175">Coiled coil</keyword>
<dbReference type="PANTHER" id="PTHR48051">
    <property type="match status" value="1"/>
</dbReference>
<evidence type="ECO:0000313" key="5">
    <source>
        <dbReference type="EMBL" id="KAF0975872.1"/>
    </source>
</evidence>